<dbReference type="SUPFAM" id="SSF51110">
    <property type="entry name" value="alpha-D-mannose-specific plant lectins"/>
    <property type="match status" value="1"/>
</dbReference>
<comment type="catalytic activity">
    <reaction evidence="16 17">
        <text>L-seryl-[protein] + ATP = O-phospho-L-seryl-[protein] + ADP + H(+)</text>
        <dbReference type="Rhea" id="RHEA:17989"/>
        <dbReference type="Rhea" id="RHEA-COMP:9863"/>
        <dbReference type="Rhea" id="RHEA-COMP:11604"/>
        <dbReference type="ChEBI" id="CHEBI:15378"/>
        <dbReference type="ChEBI" id="CHEBI:29999"/>
        <dbReference type="ChEBI" id="CHEBI:30616"/>
        <dbReference type="ChEBI" id="CHEBI:83421"/>
        <dbReference type="ChEBI" id="CHEBI:456216"/>
        <dbReference type="EC" id="2.7.11.1"/>
    </reaction>
</comment>
<dbReference type="InterPro" id="IPR000858">
    <property type="entry name" value="S_locus_glycoprot_dom"/>
</dbReference>
<reference evidence="24" key="1">
    <citation type="journal article" date="2013" name="Nat. Commun.">
        <title>Whole-genome sequencing of Oryza brachyantha reveals mechanisms underlying Oryza genome evolution.</title>
        <authorList>
            <person name="Chen J."/>
            <person name="Huang Q."/>
            <person name="Gao D."/>
            <person name="Wang J."/>
            <person name="Lang Y."/>
            <person name="Liu T."/>
            <person name="Li B."/>
            <person name="Bai Z."/>
            <person name="Luis Goicoechea J."/>
            <person name="Liang C."/>
            <person name="Chen C."/>
            <person name="Zhang W."/>
            <person name="Sun S."/>
            <person name="Liao Y."/>
            <person name="Zhang X."/>
            <person name="Yang L."/>
            <person name="Song C."/>
            <person name="Wang M."/>
            <person name="Shi J."/>
            <person name="Liu G."/>
            <person name="Liu J."/>
            <person name="Zhou H."/>
            <person name="Zhou W."/>
            <person name="Yu Q."/>
            <person name="An N."/>
            <person name="Chen Y."/>
            <person name="Cai Q."/>
            <person name="Wang B."/>
            <person name="Liu B."/>
            <person name="Min J."/>
            <person name="Huang Y."/>
            <person name="Wu H."/>
            <person name="Li Z."/>
            <person name="Zhang Y."/>
            <person name="Yin Y."/>
            <person name="Song W."/>
            <person name="Jiang J."/>
            <person name="Jackson S.A."/>
            <person name="Wing R.A."/>
            <person name="Wang J."/>
            <person name="Chen M."/>
        </authorList>
    </citation>
    <scope>NUCLEOTIDE SEQUENCE [LARGE SCALE GENOMIC DNA]</scope>
    <source>
        <strain evidence="24">cv. IRGC 101232</strain>
    </source>
</reference>
<keyword evidence="13" id="KW-0675">Receptor</keyword>
<dbReference type="GO" id="GO:0106310">
    <property type="term" value="F:protein serine kinase activity"/>
    <property type="evidence" value="ECO:0007669"/>
    <property type="project" value="RHEA"/>
</dbReference>
<dbReference type="PROSITE" id="PS50948">
    <property type="entry name" value="PAN"/>
    <property type="match status" value="1"/>
</dbReference>
<evidence type="ECO:0000256" key="17">
    <source>
        <dbReference type="PIRNR" id="PIRNR000641"/>
    </source>
</evidence>
<dbReference type="Gramene" id="OB12G14550.1">
    <property type="protein sequence ID" value="OB12G14550.1"/>
    <property type="gene ID" value="OB12G14550"/>
</dbReference>
<dbReference type="Gene3D" id="2.90.10.10">
    <property type="entry name" value="Bulb-type lectin domain"/>
    <property type="match status" value="1"/>
</dbReference>
<dbReference type="Proteomes" id="UP000006038">
    <property type="component" value="Chromosome 12"/>
</dbReference>
<dbReference type="PROSITE" id="PS00108">
    <property type="entry name" value="PROTEIN_KINASE_ST"/>
    <property type="match status" value="1"/>
</dbReference>
<dbReference type="SMART" id="SM00108">
    <property type="entry name" value="B_lectin"/>
    <property type="match status" value="1"/>
</dbReference>
<sequence>MASSFVILNLILSSFLAPISAVAGYVNYLHRGSSLSTKHASDVLQSMDGTFSFGFYNLSSTAFTLSIWFTNSADRTIAWSANQDRPVHESGSKVTLDKDGSMVLTDYDGMVVWQINSSTEAVRAELLDSGNLVVKDQYGGILWQSFDHPTNTLLPMQPVTATVKLVSTDLSHPTSYYTLRFDDRYVLSLAYDGPDISILYWPNPDRSSWENYRISYNRSRSGVLDKLGKFVSSDNTTFYASDWGLEIKRRLTLDYDGNLRLYSLNESDGSWHNSWMALSQACEIHGLCGWNGICGYTPMPGCSCPPGYVVSDPSDWSSGCKPVFNLTCNSDGQKMSFVRIPETDFWGSDLNYVMSTSLQACREMCLSSCSCLAFVYKVYPNGCFLKSALFNGKTVPGYPGTAYVKIPRSFLSSQSQASASELANRLHVCNASKTQTFNYTAHGSKGMGTMWYYLYCFLAVFFLVELCFIAFGWWFMAKTHSARSAMWAAEEGYRIVTHHFRRFTYKELQKATRNFRDELGRGRYGSVYKGVLADNRMVAIKKLKDVKQGEAEFQTEVSVIGRIYHMNLVRVMGVCSEGSYRLLVYEYIENGSLAMFLFHGKGQLQWQHRYKIAVGVAKGLAYLHHECMDWIIHCDVKPENILLDQDFEPKISDFGLAKMLQRDQADPSMSKIRGTRGYIAPEWVSSLPISEKVDVYSYGVVLLELVMGLRVSELPANGSGDEGAALRQLVWTVTEKIKTDDQTWIDGVVDPRLDGNFVRSEVLLVLELAVLCLEKERNQRPNMNHVGQKFLS</sequence>
<dbReference type="FunFam" id="3.30.200.20:FF:000059">
    <property type="entry name" value="S-receptor-like serine/threonine-protein kinase"/>
    <property type="match status" value="1"/>
</dbReference>
<proteinExistence type="inferred from homology"/>
<feature type="chain" id="PRO_5003775769" description="Receptor-like serine/threonine-protein kinase" evidence="20">
    <location>
        <begin position="22"/>
        <end position="792"/>
    </location>
</feature>
<dbReference type="InterPro" id="IPR008271">
    <property type="entry name" value="Ser/Thr_kinase_AS"/>
</dbReference>
<dbReference type="InterPro" id="IPR000719">
    <property type="entry name" value="Prot_kinase_dom"/>
</dbReference>
<evidence type="ECO:0000259" key="21">
    <source>
        <dbReference type="PROSITE" id="PS50011"/>
    </source>
</evidence>
<keyword evidence="10 19" id="KW-1133">Transmembrane helix</keyword>
<dbReference type="OrthoDB" id="619632at2759"/>
<reference evidence="24" key="2">
    <citation type="submission" date="2013-04" db="UniProtKB">
        <authorList>
            <consortium name="EnsemblPlants"/>
        </authorList>
    </citation>
    <scope>IDENTIFICATION</scope>
</reference>
<evidence type="ECO:0000313" key="24">
    <source>
        <dbReference type="EnsemblPlants" id="OB12G14550.1"/>
    </source>
</evidence>
<dbReference type="SMART" id="SM00220">
    <property type="entry name" value="S_TKc"/>
    <property type="match status" value="1"/>
</dbReference>
<evidence type="ECO:0000256" key="8">
    <source>
        <dbReference type="ARBA" id="ARBA00022777"/>
    </source>
</evidence>
<dbReference type="InterPro" id="IPR003609">
    <property type="entry name" value="Pan_app"/>
</dbReference>
<feature type="signal peptide" evidence="20">
    <location>
        <begin position="1"/>
        <end position="21"/>
    </location>
</feature>
<dbReference type="Pfam" id="PF01453">
    <property type="entry name" value="B_lectin"/>
    <property type="match status" value="1"/>
</dbReference>
<dbReference type="AlphaFoldDB" id="J3NBU7"/>
<keyword evidence="9 17" id="KW-0067">ATP-binding</keyword>
<dbReference type="CDD" id="cd01098">
    <property type="entry name" value="PAN_AP_plant"/>
    <property type="match status" value="1"/>
</dbReference>
<evidence type="ECO:0000256" key="20">
    <source>
        <dbReference type="SAM" id="SignalP"/>
    </source>
</evidence>
<dbReference type="FunFam" id="1.10.510.10:FF:000537">
    <property type="entry name" value="Putative receptor-like protein kinase"/>
    <property type="match status" value="1"/>
</dbReference>
<dbReference type="Pfam" id="PF00069">
    <property type="entry name" value="Pkinase"/>
    <property type="match status" value="1"/>
</dbReference>
<keyword evidence="6 20" id="KW-0732">Signal</keyword>
<dbReference type="eggNOG" id="ENOG502QRH4">
    <property type="taxonomic scope" value="Eukaryota"/>
</dbReference>
<keyword evidence="3" id="KW-0245">EGF-like domain</keyword>
<evidence type="ECO:0000259" key="23">
    <source>
        <dbReference type="PROSITE" id="PS50948"/>
    </source>
</evidence>
<dbReference type="SUPFAM" id="SSF57414">
    <property type="entry name" value="Hairpin loop containing domain-like"/>
    <property type="match status" value="1"/>
</dbReference>
<evidence type="ECO:0000313" key="25">
    <source>
        <dbReference type="Proteomes" id="UP000006038"/>
    </source>
</evidence>
<dbReference type="PANTHER" id="PTHR47974:SF22">
    <property type="entry name" value="RECEPTOR-LIKE SERINE_THREONINE-PROTEIN KINASE"/>
    <property type="match status" value="1"/>
</dbReference>
<dbReference type="Pfam" id="PF00954">
    <property type="entry name" value="S_locus_glycop"/>
    <property type="match status" value="1"/>
</dbReference>
<keyword evidence="12" id="KW-1015">Disulfide bond</keyword>
<dbReference type="CDD" id="cd00053">
    <property type="entry name" value="EGF"/>
    <property type="match status" value="1"/>
</dbReference>
<dbReference type="RefSeq" id="XP_015698573.1">
    <property type="nucleotide sequence ID" value="XM_015843087.1"/>
</dbReference>
<evidence type="ECO:0000256" key="4">
    <source>
        <dbReference type="ARBA" id="ARBA00022679"/>
    </source>
</evidence>
<evidence type="ECO:0000256" key="5">
    <source>
        <dbReference type="ARBA" id="ARBA00022692"/>
    </source>
</evidence>
<dbReference type="GO" id="GO:0005524">
    <property type="term" value="F:ATP binding"/>
    <property type="evidence" value="ECO:0007669"/>
    <property type="project" value="UniProtKB-UniRule"/>
</dbReference>
<dbReference type="SUPFAM" id="SSF56112">
    <property type="entry name" value="Protein kinase-like (PK-like)"/>
    <property type="match status" value="1"/>
</dbReference>
<dbReference type="GO" id="GO:0016020">
    <property type="term" value="C:membrane"/>
    <property type="evidence" value="ECO:0007669"/>
    <property type="project" value="UniProtKB-SubCell"/>
</dbReference>
<evidence type="ECO:0000256" key="9">
    <source>
        <dbReference type="ARBA" id="ARBA00022840"/>
    </source>
</evidence>
<organism evidence="24">
    <name type="scientific">Oryza brachyantha</name>
    <name type="common">malo sina</name>
    <dbReference type="NCBI Taxonomy" id="4533"/>
    <lineage>
        <taxon>Eukaryota</taxon>
        <taxon>Viridiplantae</taxon>
        <taxon>Streptophyta</taxon>
        <taxon>Embryophyta</taxon>
        <taxon>Tracheophyta</taxon>
        <taxon>Spermatophyta</taxon>
        <taxon>Magnoliopsida</taxon>
        <taxon>Liliopsida</taxon>
        <taxon>Poales</taxon>
        <taxon>Poaceae</taxon>
        <taxon>BOP clade</taxon>
        <taxon>Oryzoideae</taxon>
        <taxon>Oryzeae</taxon>
        <taxon>Oryzinae</taxon>
        <taxon>Oryza</taxon>
    </lineage>
</organism>
<dbReference type="OMA" id="ISYNRSR"/>
<keyword evidence="14" id="KW-0325">Glycoprotein</keyword>
<dbReference type="PROSITE" id="PS00107">
    <property type="entry name" value="PROTEIN_KINASE_ATP"/>
    <property type="match status" value="1"/>
</dbReference>
<accession>J3NBU7</accession>
<evidence type="ECO:0000256" key="19">
    <source>
        <dbReference type="SAM" id="Phobius"/>
    </source>
</evidence>
<protein>
    <recommendedName>
        <fullName evidence="17">Receptor-like serine/threonine-protein kinase</fullName>
        <ecNumber evidence="17">2.7.11.1</ecNumber>
    </recommendedName>
</protein>
<evidence type="ECO:0000256" key="13">
    <source>
        <dbReference type="ARBA" id="ARBA00023170"/>
    </source>
</evidence>
<dbReference type="KEGG" id="obr:102718227"/>
<keyword evidence="5 19" id="KW-0812">Transmembrane</keyword>
<keyword evidence="4 17" id="KW-0808">Transferase</keyword>
<dbReference type="GO" id="GO:0004674">
    <property type="term" value="F:protein serine/threonine kinase activity"/>
    <property type="evidence" value="ECO:0007669"/>
    <property type="project" value="UniProtKB-KW"/>
</dbReference>
<feature type="transmembrane region" description="Helical" evidence="19">
    <location>
        <begin position="450"/>
        <end position="476"/>
    </location>
</feature>
<keyword evidence="8 17" id="KW-0418">Kinase</keyword>
<dbReference type="FunFam" id="2.90.10.10:FF:000006">
    <property type="entry name" value="Serine/threonine-protein kinase"/>
    <property type="match status" value="1"/>
</dbReference>
<evidence type="ECO:0000256" key="1">
    <source>
        <dbReference type="ARBA" id="ARBA00004479"/>
    </source>
</evidence>
<name>J3NBU7_ORYBR</name>
<dbReference type="GeneID" id="102718227"/>
<dbReference type="EnsemblPlants" id="OB12G14550.1">
    <property type="protein sequence ID" value="OB12G14550.1"/>
    <property type="gene ID" value="OB12G14550"/>
</dbReference>
<comment type="similarity">
    <text evidence="17">Belongs to the protein kinase superfamily. Ser/Thr protein kinase family.</text>
</comment>
<evidence type="ECO:0000256" key="10">
    <source>
        <dbReference type="ARBA" id="ARBA00022989"/>
    </source>
</evidence>
<dbReference type="CDD" id="cd00028">
    <property type="entry name" value="B_lectin"/>
    <property type="match status" value="1"/>
</dbReference>
<feature type="binding site" evidence="18">
    <location>
        <position position="542"/>
    </location>
    <ligand>
        <name>ATP</name>
        <dbReference type="ChEBI" id="CHEBI:30616"/>
    </ligand>
</feature>
<keyword evidence="11 19" id="KW-0472">Membrane</keyword>
<dbReference type="InterPro" id="IPR024171">
    <property type="entry name" value="SRK-like_kinase"/>
</dbReference>
<feature type="domain" description="Bulb-type lectin" evidence="22">
    <location>
        <begin position="26"/>
        <end position="147"/>
    </location>
</feature>
<comment type="subcellular location">
    <subcellularLocation>
        <location evidence="1">Membrane</location>
        <topology evidence="1">Single-pass type I membrane protein</topology>
    </subcellularLocation>
</comment>
<evidence type="ECO:0000256" key="18">
    <source>
        <dbReference type="PROSITE-ProRule" id="PRU10141"/>
    </source>
</evidence>
<dbReference type="Pfam" id="PF00024">
    <property type="entry name" value="PAN_1"/>
    <property type="match status" value="1"/>
</dbReference>
<dbReference type="HOGENOM" id="CLU_000288_116_2_1"/>
<evidence type="ECO:0000259" key="22">
    <source>
        <dbReference type="PROSITE" id="PS50927"/>
    </source>
</evidence>
<dbReference type="PIRSF" id="PIRSF000641">
    <property type="entry name" value="SRK"/>
    <property type="match status" value="1"/>
</dbReference>
<evidence type="ECO:0000256" key="15">
    <source>
        <dbReference type="ARBA" id="ARBA00047899"/>
    </source>
</evidence>
<dbReference type="InterPro" id="IPR011009">
    <property type="entry name" value="Kinase-like_dom_sf"/>
</dbReference>
<dbReference type="InterPro" id="IPR036426">
    <property type="entry name" value="Bulb-type_lectin_dom_sf"/>
</dbReference>
<dbReference type="GO" id="GO:0048544">
    <property type="term" value="P:recognition of pollen"/>
    <property type="evidence" value="ECO:0007669"/>
    <property type="project" value="InterPro"/>
</dbReference>
<evidence type="ECO:0000256" key="12">
    <source>
        <dbReference type="ARBA" id="ARBA00023157"/>
    </source>
</evidence>
<evidence type="ECO:0000256" key="7">
    <source>
        <dbReference type="ARBA" id="ARBA00022741"/>
    </source>
</evidence>
<dbReference type="PANTHER" id="PTHR47974">
    <property type="entry name" value="OS07G0415500 PROTEIN"/>
    <property type="match status" value="1"/>
</dbReference>
<feature type="domain" description="Protein kinase" evidence="21">
    <location>
        <begin position="513"/>
        <end position="791"/>
    </location>
</feature>
<keyword evidence="2 17" id="KW-0723">Serine/threonine-protein kinase</keyword>
<dbReference type="Gene3D" id="1.10.510.10">
    <property type="entry name" value="Transferase(Phosphotransferase) domain 1"/>
    <property type="match status" value="1"/>
</dbReference>
<dbReference type="SMART" id="SM00473">
    <property type="entry name" value="PAN_AP"/>
    <property type="match status" value="1"/>
</dbReference>
<dbReference type="PROSITE" id="PS50927">
    <property type="entry name" value="BULB_LECTIN"/>
    <property type="match status" value="1"/>
</dbReference>
<dbReference type="InterPro" id="IPR017441">
    <property type="entry name" value="Protein_kinase_ATP_BS"/>
</dbReference>
<evidence type="ECO:0000256" key="11">
    <source>
        <dbReference type="ARBA" id="ARBA00023136"/>
    </source>
</evidence>
<evidence type="ECO:0000256" key="2">
    <source>
        <dbReference type="ARBA" id="ARBA00022527"/>
    </source>
</evidence>
<evidence type="ECO:0000256" key="14">
    <source>
        <dbReference type="ARBA" id="ARBA00023180"/>
    </source>
</evidence>
<keyword evidence="25" id="KW-1185">Reference proteome</keyword>
<comment type="catalytic activity">
    <reaction evidence="15 17">
        <text>L-threonyl-[protein] + ATP = O-phospho-L-threonyl-[protein] + ADP + H(+)</text>
        <dbReference type="Rhea" id="RHEA:46608"/>
        <dbReference type="Rhea" id="RHEA-COMP:11060"/>
        <dbReference type="Rhea" id="RHEA-COMP:11605"/>
        <dbReference type="ChEBI" id="CHEBI:15378"/>
        <dbReference type="ChEBI" id="CHEBI:30013"/>
        <dbReference type="ChEBI" id="CHEBI:30616"/>
        <dbReference type="ChEBI" id="CHEBI:61977"/>
        <dbReference type="ChEBI" id="CHEBI:456216"/>
        <dbReference type="EC" id="2.7.11.1"/>
    </reaction>
</comment>
<dbReference type="Gene3D" id="3.30.200.20">
    <property type="entry name" value="Phosphorylase Kinase, domain 1"/>
    <property type="match status" value="1"/>
</dbReference>
<dbReference type="Gene3D" id="3.50.4.10">
    <property type="entry name" value="Hepatocyte Growth Factor"/>
    <property type="match status" value="1"/>
</dbReference>
<feature type="domain" description="Apple" evidence="23">
    <location>
        <begin position="328"/>
        <end position="402"/>
    </location>
</feature>
<evidence type="ECO:0000256" key="6">
    <source>
        <dbReference type="ARBA" id="ARBA00022729"/>
    </source>
</evidence>
<keyword evidence="7 17" id="KW-0547">Nucleotide-binding</keyword>
<evidence type="ECO:0000256" key="16">
    <source>
        <dbReference type="ARBA" id="ARBA00048679"/>
    </source>
</evidence>
<gene>
    <name evidence="24" type="primary">LOC102718227</name>
</gene>
<dbReference type="GO" id="GO:0051707">
    <property type="term" value="P:response to other organism"/>
    <property type="evidence" value="ECO:0007669"/>
    <property type="project" value="UniProtKB-ARBA"/>
</dbReference>
<evidence type="ECO:0000256" key="3">
    <source>
        <dbReference type="ARBA" id="ARBA00022536"/>
    </source>
</evidence>
<dbReference type="EC" id="2.7.11.1" evidence="17"/>
<dbReference type="InterPro" id="IPR001480">
    <property type="entry name" value="Bulb-type_lectin_dom"/>
</dbReference>
<dbReference type="PROSITE" id="PS50011">
    <property type="entry name" value="PROTEIN_KINASE_DOM"/>
    <property type="match status" value="1"/>
</dbReference>